<organism evidence="1 2">
    <name type="scientific">Trichonephila clavata</name>
    <name type="common">Joro spider</name>
    <name type="synonym">Nephila clavata</name>
    <dbReference type="NCBI Taxonomy" id="2740835"/>
    <lineage>
        <taxon>Eukaryota</taxon>
        <taxon>Metazoa</taxon>
        <taxon>Ecdysozoa</taxon>
        <taxon>Arthropoda</taxon>
        <taxon>Chelicerata</taxon>
        <taxon>Arachnida</taxon>
        <taxon>Araneae</taxon>
        <taxon>Araneomorphae</taxon>
        <taxon>Entelegynae</taxon>
        <taxon>Araneoidea</taxon>
        <taxon>Nephilidae</taxon>
        <taxon>Trichonephila</taxon>
    </lineage>
</organism>
<dbReference type="Proteomes" id="UP000887116">
    <property type="component" value="Unassembled WGS sequence"/>
</dbReference>
<dbReference type="EMBL" id="BMAO01030748">
    <property type="protein sequence ID" value="GFQ70070.1"/>
    <property type="molecule type" value="Genomic_DNA"/>
</dbReference>
<sequence>MEEFAQCGDCSRGKLWGVYLWFPGGMGKYRKRVGCWDARSPPSTAFARENCRQMHRRSGTEELLLWWEVKPNATPSATLPKNKECELVGIKQPRNEEK</sequence>
<keyword evidence="2" id="KW-1185">Reference proteome</keyword>
<name>A0A8X6KAA7_TRICU</name>
<evidence type="ECO:0000313" key="1">
    <source>
        <dbReference type="EMBL" id="GFQ70070.1"/>
    </source>
</evidence>
<reference evidence="1" key="1">
    <citation type="submission" date="2020-07" db="EMBL/GenBank/DDBJ databases">
        <title>Multicomponent nature underlies the extraordinary mechanical properties of spider dragline silk.</title>
        <authorList>
            <person name="Kono N."/>
            <person name="Nakamura H."/>
            <person name="Mori M."/>
            <person name="Yoshida Y."/>
            <person name="Ohtoshi R."/>
            <person name="Malay A.D."/>
            <person name="Moran D.A.P."/>
            <person name="Tomita M."/>
            <person name="Numata K."/>
            <person name="Arakawa K."/>
        </authorList>
    </citation>
    <scope>NUCLEOTIDE SEQUENCE</scope>
</reference>
<accession>A0A8X6KAA7</accession>
<protein>
    <submittedName>
        <fullName evidence="1">Uncharacterized protein</fullName>
    </submittedName>
</protein>
<gene>
    <name evidence="1" type="ORF">TNCT_430651</name>
</gene>
<evidence type="ECO:0000313" key="2">
    <source>
        <dbReference type="Proteomes" id="UP000887116"/>
    </source>
</evidence>
<dbReference type="AlphaFoldDB" id="A0A8X6KAA7"/>
<comment type="caution">
    <text evidence="1">The sequence shown here is derived from an EMBL/GenBank/DDBJ whole genome shotgun (WGS) entry which is preliminary data.</text>
</comment>
<proteinExistence type="predicted"/>